<organism evidence="1 2">
    <name type="scientific">Odynerus spinipes</name>
    <dbReference type="NCBI Taxonomy" id="1348599"/>
    <lineage>
        <taxon>Eukaryota</taxon>
        <taxon>Metazoa</taxon>
        <taxon>Ecdysozoa</taxon>
        <taxon>Arthropoda</taxon>
        <taxon>Hexapoda</taxon>
        <taxon>Insecta</taxon>
        <taxon>Pterygota</taxon>
        <taxon>Neoptera</taxon>
        <taxon>Endopterygota</taxon>
        <taxon>Hymenoptera</taxon>
        <taxon>Apocrita</taxon>
        <taxon>Aculeata</taxon>
        <taxon>Vespoidea</taxon>
        <taxon>Vespidae</taxon>
        <taxon>Eumeninae</taxon>
        <taxon>Odynerus</taxon>
    </lineage>
</organism>
<keyword evidence="2" id="KW-1185">Reference proteome</keyword>
<sequence>MYSRRKSLVSVISGNLGKEIILENKTITDELQELFKFYRNYMFNMTGRLYNASEKRERNITSEVAINSLQFDVVHNDFMFYLEKSINDFNQLFGENASIKTLKDINSEKEMEMQAMNMLHQGVDKEEGNKDE</sequence>
<evidence type="ECO:0000313" key="2">
    <source>
        <dbReference type="Proteomes" id="UP001258017"/>
    </source>
</evidence>
<accession>A0AAD9RDB4</accession>
<comment type="caution">
    <text evidence="1">The sequence shown here is derived from an EMBL/GenBank/DDBJ whole genome shotgun (WGS) entry which is preliminary data.</text>
</comment>
<name>A0AAD9RDB4_9HYME</name>
<dbReference type="EMBL" id="JAIFRP010003095">
    <property type="protein sequence ID" value="KAK2577662.1"/>
    <property type="molecule type" value="Genomic_DNA"/>
</dbReference>
<dbReference type="SUPFAM" id="SSF56826">
    <property type="entry name" value="Upper collar protein gp10 (connector protein)"/>
    <property type="match status" value="1"/>
</dbReference>
<gene>
    <name evidence="1" type="ORF">KPH14_000852</name>
</gene>
<reference evidence="1" key="2">
    <citation type="journal article" date="2023" name="Commun. Biol.">
        <title>Intrasexual cuticular hydrocarbon dimorphism in a wasp sheds light on hydrocarbon biosynthesis genes in Hymenoptera.</title>
        <authorList>
            <person name="Moris V.C."/>
            <person name="Podsiadlowski L."/>
            <person name="Martin S."/>
            <person name="Oeyen J.P."/>
            <person name="Donath A."/>
            <person name="Petersen M."/>
            <person name="Wilbrandt J."/>
            <person name="Misof B."/>
            <person name="Liedtke D."/>
            <person name="Thamm M."/>
            <person name="Scheiner R."/>
            <person name="Schmitt T."/>
            <person name="Niehuis O."/>
        </authorList>
    </citation>
    <scope>NUCLEOTIDE SEQUENCE</scope>
    <source>
        <strain evidence="1">GBR_01_08_01A</strain>
    </source>
</reference>
<evidence type="ECO:0000313" key="1">
    <source>
        <dbReference type="EMBL" id="KAK2577662.1"/>
    </source>
</evidence>
<dbReference type="InterPro" id="IPR036199">
    <property type="entry name" value="Gp10_sf"/>
</dbReference>
<protein>
    <submittedName>
        <fullName evidence="1">Uncharacterized protein</fullName>
    </submittedName>
</protein>
<proteinExistence type="predicted"/>
<dbReference type="Proteomes" id="UP001258017">
    <property type="component" value="Unassembled WGS sequence"/>
</dbReference>
<dbReference type="AlphaFoldDB" id="A0AAD9RDB4"/>
<reference evidence="1" key="1">
    <citation type="submission" date="2021-08" db="EMBL/GenBank/DDBJ databases">
        <authorList>
            <person name="Misof B."/>
            <person name="Oliver O."/>
            <person name="Podsiadlowski L."/>
            <person name="Donath A."/>
            <person name="Peters R."/>
            <person name="Mayer C."/>
            <person name="Rust J."/>
            <person name="Gunkel S."/>
            <person name="Lesny P."/>
            <person name="Martin S."/>
            <person name="Oeyen J.P."/>
            <person name="Petersen M."/>
            <person name="Panagiotis P."/>
            <person name="Wilbrandt J."/>
            <person name="Tanja T."/>
        </authorList>
    </citation>
    <scope>NUCLEOTIDE SEQUENCE</scope>
    <source>
        <strain evidence="1">GBR_01_08_01A</strain>
        <tissue evidence="1">Thorax + abdomen</tissue>
    </source>
</reference>